<evidence type="ECO:0000259" key="1">
    <source>
        <dbReference type="Pfam" id="PF03101"/>
    </source>
</evidence>
<comment type="caution">
    <text evidence="2">The sequence shown here is derived from an EMBL/GenBank/DDBJ whole genome shotgun (WGS) entry which is preliminary data.</text>
</comment>
<dbReference type="AlphaFoldDB" id="A0AAE1J309"/>
<dbReference type="EMBL" id="JAWXYG010000010">
    <property type="protein sequence ID" value="KAK4260744.1"/>
    <property type="molecule type" value="Genomic_DNA"/>
</dbReference>
<dbReference type="PANTHER" id="PTHR46328">
    <property type="entry name" value="FAR-RED IMPAIRED RESPONSIVE (FAR1) FAMILY PROTEIN-RELATED"/>
    <property type="match status" value="1"/>
</dbReference>
<dbReference type="InterPro" id="IPR004330">
    <property type="entry name" value="FAR1_DNA_bnd_dom"/>
</dbReference>
<keyword evidence="3" id="KW-1185">Reference proteome</keyword>
<organism evidence="2 3">
    <name type="scientific">Acacia crassicarpa</name>
    <name type="common">northern wattle</name>
    <dbReference type="NCBI Taxonomy" id="499986"/>
    <lineage>
        <taxon>Eukaryota</taxon>
        <taxon>Viridiplantae</taxon>
        <taxon>Streptophyta</taxon>
        <taxon>Embryophyta</taxon>
        <taxon>Tracheophyta</taxon>
        <taxon>Spermatophyta</taxon>
        <taxon>Magnoliopsida</taxon>
        <taxon>eudicotyledons</taxon>
        <taxon>Gunneridae</taxon>
        <taxon>Pentapetalae</taxon>
        <taxon>rosids</taxon>
        <taxon>fabids</taxon>
        <taxon>Fabales</taxon>
        <taxon>Fabaceae</taxon>
        <taxon>Caesalpinioideae</taxon>
        <taxon>mimosoid clade</taxon>
        <taxon>Acacieae</taxon>
        <taxon>Acacia</taxon>
    </lineage>
</organism>
<dbReference type="PANTHER" id="PTHR46328:SF34">
    <property type="entry name" value="PROTEIN FAR1-RELATED SEQUENCE 5-LIKE"/>
    <property type="match status" value="1"/>
</dbReference>
<name>A0AAE1J309_9FABA</name>
<evidence type="ECO:0000313" key="3">
    <source>
        <dbReference type="Proteomes" id="UP001293593"/>
    </source>
</evidence>
<proteinExistence type="predicted"/>
<reference evidence="2" key="1">
    <citation type="submission" date="2023-10" db="EMBL/GenBank/DDBJ databases">
        <title>Chromosome-level genome of the transformable northern wattle, Acacia crassicarpa.</title>
        <authorList>
            <person name="Massaro I."/>
            <person name="Sinha N.R."/>
            <person name="Poethig S."/>
            <person name="Leichty A.R."/>
        </authorList>
    </citation>
    <scope>NUCLEOTIDE SEQUENCE</scope>
    <source>
        <strain evidence="2">Acra3RX</strain>
        <tissue evidence="2">Leaf</tissue>
    </source>
</reference>
<dbReference type="Proteomes" id="UP001293593">
    <property type="component" value="Unassembled WGS sequence"/>
</dbReference>
<gene>
    <name evidence="2" type="ORF">QN277_003822</name>
</gene>
<dbReference type="Pfam" id="PF03101">
    <property type="entry name" value="FAR1"/>
    <property type="match status" value="1"/>
</dbReference>
<sequence length="114" mass="13688">MDKNLTPSLDLEFNNIEEAWEFWRAYGKRIGFGVRKQSFNKSRKDKSKYSSYLYVCRKEGVKKPDIHNVKTRKPREETRTDCKARMKVKEVNGKYKINEVFLDHNHPQIMLVLY</sequence>
<evidence type="ECO:0000313" key="2">
    <source>
        <dbReference type="EMBL" id="KAK4260744.1"/>
    </source>
</evidence>
<protein>
    <recommendedName>
        <fullName evidence="1">FAR1 domain-containing protein</fullName>
    </recommendedName>
</protein>
<accession>A0AAE1J309</accession>
<feature type="domain" description="FAR1" evidence="1">
    <location>
        <begin position="21"/>
        <end position="107"/>
    </location>
</feature>